<reference evidence="1" key="2">
    <citation type="journal article" date="2015" name="Data Brief">
        <title>Shoot transcriptome of the giant reed, Arundo donax.</title>
        <authorList>
            <person name="Barrero R.A."/>
            <person name="Guerrero F.D."/>
            <person name="Moolhuijzen P."/>
            <person name="Goolsby J.A."/>
            <person name="Tidwell J."/>
            <person name="Bellgard S.E."/>
            <person name="Bellgard M.I."/>
        </authorList>
    </citation>
    <scope>NUCLEOTIDE SEQUENCE</scope>
    <source>
        <tissue evidence="1">Shoot tissue taken approximately 20 cm above the soil surface</tissue>
    </source>
</reference>
<organism evidence="1">
    <name type="scientific">Arundo donax</name>
    <name type="common">Giant reed</name>
    <name type="synonym">Donax arundinaceus</name>
    <dbReference type="NCBI Taxonomy" id="35708"/>
    <lineage>
        <taxon>Eukaryota</taxon>
        <taxon>Viridiplantae</taxon>
        <taxon>Streptophyta</taxon>
        <taxon>Embryophyta</taxon>
        <taxon>Tracheophyta</taxon>
        <taxon>Spermatophyta</taxon>
        <taxon>Magnoliopsida</taxon>
        <taxon>Liliopsida</taxon>
        <taxon>Poales</taxon>
        <taxon>Poaceae</taxon>
        <taxon>PACMAD clade</taxon>
        <taxon>Arundinoideae</taxon>
        <taxon>Arundineae</taxon>
        <taxon>Arundo</taxon>
    </lineage>
</organism>
<dbReference type="EMBL" id="GBRH01276459">
    <property type="protein sequence ID" value="JAD21436.1"/>
    <property type="molecule type" value="Transcribed_RNA"/>
</dbReference>
<name>A0A0A8Y5W2_ARUDO</name>
<sequence length="16" mass="1824">MLTKLLEPRGSSLFEC</sequence>
<reference evidence="1" key="1">
    <citation type="submission" date="2014-09" db="EMBL/GenBank/DDBJ databases">
        <authorList>
            <person name="Magalhaes I.L.F."/>
            <person name="Oliveira U."/>
            <person name="Santos F.R."/>
            <person name="Vidigal T.H.D.A."/>
            <person name="Brescovit A.D."/>
            <person name="Santos A.J."/>
        </authorList>
    </citation>
    <scope>NUCLEOTIDE SEQUENCE</scope>
    <source>
        <tissue evidence="1">Shoot tissue taken approximately 20 cm above the soil surface</tissue>
    </source>
</reference>
<dbReference type="AlphaFoldDB" id="A0A0A8Y5W2"/>
<proteinExistence type="predicted"/>
<accession>A0A0A8Y5W2</accession>
<protein>
    <submittedName>
        <fullName evidence="1">Uncharacterized protein</fullName>
    </submittedName>
</protein>
<evidence type="ECO:0000313" key="1">
    <source>
        <dbReference type="EMBL" id="JAD21436.1"/>
    </source>
</evidence>